<gene>
    <name evidence="2" type="ORF">GCM10009606_01660</name>
</gene>
<dbReference type="Proteomes" id="UP001499979">
    <property type="component" value="Unassembled WGS sequence"/>
</dbReference>
<name>A0ABP4EVK3_9ACTN</name>
<dbReference type="PIRSF" id="PIRSF006487">
    <property type="entry name" value="GcvT"/>
    <property type="match status" value="1"/>
</dbReference>
<sequence length="462" mass="52130">MSDHREPQTLQDLIDSTPNLVDHLYGNRKGSVVRDAVQRQPAQFVAPEFTNWRDEQRAWRETVALYDQSFHMTETYVRGADAMAFFESLGMNGFKTFGPGRARHFLPCTPAGHVIGDGILYCQNPEEIALVGRAAGHNWIAFQAETGSWDVEVERDEIFSANPAGRRKVYRFQLEGPHAFDLLEKLTGEPLPDTRAFHIIPLTIAGHRVSALRHTMAGGPGYELYGPWDEREAVKAAIVEAGEEFELRQVGSMAYFTTAVELGWIARPLPGIFTDEALRPFREWLPATCEEANWSIGGSFYSPRIEDYYFTPYELGYGHLIKLNHDFVGRAALERMAGEDHRRKVTLEWNAEDFGRVWASYLTPGETPGKFIDLPRANYSTWQYDAVLDDRGRTVGVANYTCASWNERAMLSVAVVEAEHAEPGRELTLVWGEPDGGAKSAPWLEPHRQMEIRATVVKSYAD</sequence>
<reference evidence="3" key="1">
    <citation type="journal article" date="2019" name="Int. J. Syst. Evol. Microbiol.">
        <title>The Global Catalogue of Microorganisms (GCM) 10K type strain sequencing project: providing services to taxonomists for standard genome sequencing and annotation.</title>
        <authorList>
            <consortium name="The Broad Institute Genomics Platform"/>
            <consortium name="The Broad Institute Genome Sequencing Center for Infectious Disease"/>
            <person name="Wu L."/>
            <person name="Ma J."/>
        </authorList>
    </citation>
    <scope>NUCLEOTIDE SEQUENCE [LARGE SCALE GENOMIC DNA]</scope>
    <source>
        <strain evidence="3">JCM 11813</strain>
    </source>
</reference>
<dbReference type="PANTHER" id="PTHR43757:SF2">
    <property type="entry name" value="AMINOMETHYLTRANSFERASE, MITOCHONDRIAL"/>
    <property type="match status" value="1"/>
</dbReference>
<dbReference type="Gene3D" id="3.30.1360.120">
    <property type="entry name" value="Probable tRNA modification gtpase trme, domain 1"/>
    <property type="match status" value="1"/>
</dbReference>
<feature type="domain" description="GCVT N-terminal" evidence="1">
    <location>
        <begin position="38"/>
        <end position="265"/>
    </location>
</feature>
<proteinExistence type="predicted"/>
<dbReference type="PANTHER" id="PTHR43757">
    <property type="entry name" value="AMINOMETHYLTRANSFERASE"/>
    <property type="match status" value="1"/>
</dbReference>
<dbReference type="Pfam" id="PF01571">
    <property type="entry name" value="GCV_T"/>
    <property type="match status" value="1"/>
</dbReference>
<evidence type="ECO:0000313" key="3">
    <source>
        <dbReference type="Proteomes" id="UP001499979"/>
    </source>
</evidence>
<keyword evidence="3" id="KW-1185">Reference proteome</keyword>
<dbReference type="InterPro" id="IPR028896">
    <property type="entry name" value="GcvT/YgfZ/DmdA"/>
</dbReference>
<protein>
    <submittedName>
        <fullName evidence="2">Aminomethyltransferase family protein</fullName>
    </submittedName>
</protein>
<dbReference type="SUPFAM" id="SSF103025">
    <property type="entry name" value="Folate-binding domain"/>
    <property type="match status" value="1"/>
</dbReference>
<evidence type="ECO:0000313" key="2">
    <source>
        <dbReference type="EMBL" id="GAA1125630.1"/>
    </source>
</evidence>
<evidence type="ECO:0000259" key="1">
    <source>
        <dbReference type="Pfam" id="PF01571"/>
    </source>
</evidence>
<organism evidence="2 3">
    <name type="scientific">Nocardioides aquiterrae</name>
    <dbReference type="NCBI Taxonomy" id="203799"/>
    <lineage>
        <taxon>Bacteria</taxon>
        <taxon>Bacillati</taxon>
        <taxon>Actinomycetota</taxon>
        <taxon>Actinomycetes</taxon>
        <taxon>Propionibacteriales</taxon>
        <taxon>Nocardioidaceae</taxon>
        <taxon>Nocardioides</taxon>
    </lineage>
</organism>
<dbReference type="InterPro" id="IPR027266">
    <property type="entry name" value="TrmE/GcvT-like"/>
</dbReference>
<dbReference type="RefSeq" id="WP_343904786.1">
    <property type="nucleotide sequence ID" value="NZ_BAAAJE010000001.1"/>
</dbReference>
<accession>A0ABP4EVK3</accession>
<comment type="caution">
    <text evidence="2">The sequence shown here is derived from an EMBL/GenBank/DDBJ whole genome shotgun (WGS) entry which is preliminary data.</text>
</comment>
<dbReference type="InterPro" id="IPR006222">
    <property type="entry name" value="GCVT_N"/>
</dbReference>
<dbReference type="EMBL" id="BAAAJE010000001">
    <property type="protein sequence ID" value="GAA1125630.1"/>
    <property type="molecule type" value="Genomic_DNA"/>
</dbReference>